<dbReference type="EMBL" id="LR881466">
    <property type="protein sequence ID" value="CAD5315501.1"/>
    <property type="molecule type" value="Genomic_DNA"/>
</dbReference>
<evidence type="ECO:0000313" key="8">
    <source>
        <dbReference type="Proteomes" id="UP000434276"/>
    </source>
</evidence>
<dbReference type="AlphaFoldDB" id="A0A178WN82"/>
<reference evidence="2 8" key="3">
    <citation type="submission" date="2019-12" db="EMBL/GenBank/DDBJ databases">
        <authorList>
            <person name="Jiao W.-B."/>
            <person name="Schneeberger K."/>
        </authorList>
    </citation>
    <scope>NUCLEOTIDE SEQUENCE [LARGE SCALE GENOMIC DNA]</scope>
    <source>
        <strain evidence="7">cv. An-1</strain>
        <strain evidence="8">cv. C24</strain>
    </source>
</reference>
<dbReference type="PANTHER" id="PTHR34788">
    <property type="entry name" value="F15I1.22"/>
    <property type="match status" value="1"/>
</dbReference>
<evidence type="ECO:0000313" key="6">
    <source>
        <dbReference type="Proteomes" id="UP000078284"/>
    </source>
</evidence>
<evidence type="ECO:0000313" key="5">
    <source>
        <dbReference type="EMBL" id="VYS49058.1"/>
    </source>
</evidence>
<dbReference type="Araport" id="AT1G54120"/>
<evidence type="ECO:0000313" key="1">
    <source>
        <dbReference type="Araport" id="AT1G54120"/>
    </source>
</evidence>
<protein>
    <submittedName>
        <fullName evidence="3">(thale cress) hypothetical protein</fullName>
    </submittedName>
</protein>
<reference evidence="3 9" key="4">
    <citation type="submission" date="2020-09" db="EMBL/GenBank/DDBJ databases">
        <authorList>
            <person name="Ashkenazy H."/>
        </authorList>
    </citation>
    <scope>NUCLEOTIDE SEQUENCE [LARGE SCALE GENOMIC DNA]</scope>
    <source>
        <strain evidence="9">cv. Cdm-0</strain>
    </source>
</reference>
<sequence length="124" mass="14432">MDQRIAAIPVFRWSRSRRKIHIRRRKSQVVRLGGKNSAVSRGGFSLKKMVRRMKLRWLKLHYVRVVKKIKVFYRNLVKEFVDAGAELEAIQQRMAVEAAAFAVPGLGLSFSSFSVHDRARYFLV</sequence>
<dbReference type="OrthoDB" id="1937329at2759"/>
<dbReference type="KEGG" id="ath:AT1G54120"/>
<evidence type="ECO:0000313" key="7">
    <source>
        <dbReference type="Proteomes" id="UP000426265"/>
    </source>
</evidence>
<name>A0A178WN82_ARATH</name>
<reference evidence="4" key="2">
    <citation type="submission" date="2016-03" db="EMBL/GenBank/DDBJ databases">
        <title>Full-length assembly of Arabidopsis thaliana Ler reveals the complement of translocations and inversions.</title>
        <authorList>
            <person name="Zapata L."/>
            <person name="Schneeberger K."/>
            <person name="Ossowski S."/>
        </authorList>
    </citation>
    <scope>NUCLEOTIDE SEQUENCE [LARGE SCALE GENOMIC DNA]</scope>
    <source>
        <tissue evidence="4">Leaf</tissue>
    </source>
</reference>
<dbReference type="EMBL" id="CACSHJ010000087">
    <property type="protein sequence ID" value="CAA0293819.1"/>
    <property type="molecule type" value="Genomic_DNA"/>
</dbReference>
<dbReference type="PANTHER" id="PTHR34788:SF4">
    <property type="entry name" value="F15I1.22"/>
    <property type="match status" value="1"/>
</dbReference>
<evidence type="ECO:0000313" key="9">
    <source>
        <dbReference type="Proteomes" id="UP000516314"/>
    </source>
</evidence>
<dbReference type="EMBL" id="CACRSJ010000104">
    <property type="protein sequence ID" value="VYS49058.1"/>
    <property type="molecule type" value="Genomic_DNA"/>
</dbReference>
<dbReference type="EMBL" id="LUHQ01000001">
    <property type="protein sequence ID" value="OAP19698.1"/>
    <property type="molecule type" value="Genomic_DNA"/>
</dbReference>
<proteinExistence type="predicted"/>
<reference evidence="6" key="1">
    <citation type="journal article" date="2016" name="Proc. Natl. Acad. Sci. U.S.A.">
        <title>Chromosome-level assembly of Arabidopsis thaliana Ler reveals the extent of translocation and inversion polymorphisms.</title>
        <authorList>
            <person name="Zapata L."/>
            <person name="Ding J."/>
            <person name="Willing E.M."/>
            <person name="Hartwig B."/>
            <person name="Bezdan D."/>
            <person name="Jiao W.B."/>
            <person name="Patel V."/>
            <person name="Velikkakam James G."/>
            <person name="Koornneef M."/>
            <person name="Ossowski S."/>
            <person name="Schneeberger K."/>
        </authorList>
    </citation>
    <scope>NUCLEOTIDE SEQUENCE [LARGE SCALE GENOMIC DNA]</scope>
    <source>
        <strain evidence="6">cv. Landsberg erecta</strain>
    </source>
</reference>
<organism evidence="4 6">
    <name type="scientific">Arabidopsis thaliana</name>
    <name type="common">Mouse-ear cress</name>
    <dbReference type="NCBI Taxonomy" id="3702"/>
    <lineage>
        <taxon>Eukaryota</taxon>
        <taxon>Viridiplantae</taxon>
        <taxon>Streptophyta</taxon>
        <taxon>Embryophyta</taxon>
        <taxon>Tracheophyta</taxon>
        <taxon>Spermatophyta</taxon>
        <taxon>Magnoliopsida</taxon>
        <taxon>eudicotyledons</taxon>
        <taxon>Gunneridae</taxon>
        <taxon>Pentapetalae</taxon>
        <taxon>rosids</taxon>
        <taxon>malvids</taxon>
        <taxon>Brassicales</taxon>
        <taxon>Brassicaceae</taxon>
        <taxon>Camelineae</taxon>
        <taxon>Arabidopsis</taxon>
    </lineage>
</organism>
<gene>
    <name evidence="1" type="ordered locus">At1g54120</name>
    <name evidence="4" type="ordered locus">AXX17_At1g48560</name>
    <name evidence="5" type="ORF">AN1_LOCUS4537</name>
    <name evidence="3" type="ORF">AT9943_LOCUS3868</name>
    <name evidence="2" type="ORF">C24_LOCUS4425</name>
</gene>
<dbReference type="OMA" id="IFMETSF"/>
<accession>A0A178WN82</accession>
<evidence type="ECO:0000313" key="2">
    <source>
        <dbReference type="EMBL" id="CAA0293819.1"/>
    </source>
</evidence>
<dbReference type="Proteomes" id="UP000516314">
    <property type="component" value="Chromosome 1"/>
</dbReference>
<dbReference type="Proteomes" id="UP000426265">
    <property type="component" value="Unassembled WGS sequence"/>
</dbReference>
<evidence type="ECO:0000313" key="3">
    <source>
        <dbReference type="EMBL" id="CAD5315501.1"/>
    </source>
</evidence>
<evidence type="ECO:0000313" key="4">
    <source>
        <dbReference type="EMBL" id="OAP19698.1"/>
    </source>
</evidence>
<dbReference type="GeneID" id="841852"/>
<dbReference type="ExpressionAtlas" id="A0A178WN82">
    <property type="expression patterns" value="baseline and differential"/>
</dbReference>
<dbReference type="Proteomes" id="UP000434276">
    <property type="component" value="Unassembled WGS sequence"/>
</dbReference>
<dbReference type="Proteomes" id="UP000078284">
    <property type="component" value="Chromosome 1"/>
</dbReference>